<proteinExistence type="predicted"/>
<evidence type="ECO:0000313" key="2">
    <source>
        <dbReference type="Proteomes" id="UP000693942"/>
    </source>
</evidence>
<name>A0A8J5UHZ5_FUSOX</name>
<organism evidence="1 2">
    <name type="scientific">Fusarium oxysporum f. sp. raphani</name>
    <dbReference type="NCBI Taxonomy" id="96318"/>
    <lineage>
        <taxon>Eukaryota</taxon>
        <taxon>Fungi</taxon>
        <taxon>Dikarya</taxon>
        <taxon>Ascomycota</taxon>
        <taxon>Pezizomycotina</taxon>
        <taxon>Sordariomycetes</taxon>
        <taxon>Hypocreomycetidae</taxon>
        <taxon>Hypocreales</taxon>
        <taxon>Nectriaceae</taxon>
        <taxon>Fusarium</taxon>
        <taxon>Fusarium oxysporum species complex</taxon>
    </lineage>
</organism>
<dbReference type="Proteomes" id="UP000693942">
    <property type="component" value="Unassembled WGS sequence"/>
</dbReference>
<dbReference type="AlphaFoldDB" id="A0A8J5UHZ5"/>
<reference evidence="1" key="1">
    <citation type="submission" date="2021-04" db="EMBL/GenBank/DDBJ databases">
        <title>First draft genome resource for Brassicaceae pathogens Fusarium oxysporum f. sp. raphani and Fusarium oxysporum f. sp. rapae.</title>
        <authorList>
            <person name="Asai S."/>
        </authorList>
    </citation>
    <scope>NUCLEOTIDE SEQUENCE</scope>
    <source>
        <strain evidence="1">Tf1262</strain>
    </source>
</reference>
<sequence>MVFGTILTQFLQIATKFMEGTCISSITQPEVSANPRGSELWQSRDSGIGTIGFEESLGFQGLQFPIHNGFEFQDMDFWLTESGVLSFLESSGDFGLPNPESEGPLVQDSGVKAIYLRFTVGHSEDREAPRLR</sequence>
<gene>
    <name evidence="1" type="ORF">Forpi1262_v014131</name>
</gene>
<protein>
    <submittedName>
        <fullName evidence="1">Uncharacterized protein</fullName>
    </submittedName>
</protein>
<comment type="caution">
    <text evidence="1">The sequence shown here is derived from an EMBL/GenBank/DDBJ whole genome shotgun (WGS) entry which is preliminary data.</text>
</comment>
<accession>A0A8J5UHZ5</accession>
<evidence type="ECO:0000313" key="1">
    <source>
        <dbReference type="EMBL" id="KAG7424941.1"/>
    </source>
</evidence>
<dbReference type="EMBL" id="JAELUR010000012">
    <property type="protein sequence ID" value="KAG7424941.1"/>
    <property type="molecule type" value="Genomic_DNA"/>
</dbReference>